<dbReference type="SUPFAM" id="SSF50249">
    <property type="entry name" value="Nucleic acid-binding proteins"/>
    <property type="match status" value="1"/>
</dbReference>
<accession>A0ABT7P2A8</accession>
<protein>
    <submittedName>
        <fullName evidence="6">S1 RNA-binding domain-containing protein</fullName>
    </submittedName>
</protein>
<organism evidence="6 7">
    <name type="scientific">Mycobacterium intracellulare subsp. chimaera</name>
    <dbReference type="NCBI Taxonomy" id="222805"/>
    <lineage>
        <taxon>Bacteria</taxon>
        <taxon>Bacillati</taxon>
        <taxon>Actinomycetota</taxon>
        <taxon>Actinomycetes</taxon>
        <taxon>Mycobacteriales</taxon>
        <taxon>Mycobacteriaceae</taxon>
        <taxon>Mycobacterium</taxon>
        <taxon>Mycobacterium avium complex (MAC)</taxon>
    </lineage>
</organism>
<comment type="caution">
    <text evidence="6">The sequence shown here is derived from an EMBL/GenBank/DDBJ whole genome shotgun (WGS) entry which is preliminary data.</text>
</comment>
<keyword evidence="7" id="KW-1185">Reference proteome</keyword>
<evidence type="ECO:0000259" key="5">
    <source>
        <dbReference type="PROSITE" id="PS50126"/>
    </source>
</evidence>
<dbReference type="Gene3D" id="2.40.50.140">
    <property type="entry name" value="Nucleic acid-binding proteins"/>
    <property type="match status" value="1"/>
</dbReference>
<evidence type="ECO:0000256" key="4">
    <source>
        <dbReference type="SAM" id="MobiDB-lite"/>
    </source>
</evidence>
<dbReference type="InterPro" id="IPR003029">
    <property type="entry name" value="S1_domain"/>
</dbReference>
<evidence type="ECO:0000256" key="1">
    <source>
        <dbReference type="ARBA" id="ARBA00006767"/>
    </source>
</evidence>
<dbReference type="RefSeq" id="WP_289114611.1">
    <property type="nucleotide sequence ID" value="NZ_JASZZX010000013.1"/>
</dbReference>
<gene>
    <name evidence="6" type="ORF">QRB35_15415</name>
</gene>
<reference evidence="6 7" key="1">
    <citation type="submission" date="2023-06" db="EMBL/GenBank/DDBJ databases">
        <title>Itaconate inhibition of nontuberculous mycobacteria.</title>
        <authorList>
            <person name="Breen P."/>
            <person name="Zimbric M."/>
            <person name="Caverly L."/>
        </authorList>
    </citation>
    <scope>NUCLEOTIDE SEQUENCE [LARGE SCALE GENOMIC DNA]</scope>
    <source>
        <strain evidence="6 7">FLAC1071</strain>
    </source>
</reference>
<dbReference type="SUPFAM" id="SSF56024">
    <property type="entry name" value="Phospholipase D/nuclease"/>
    <property type="match status" value="1"/>
</dbReference>
<evidence type="ECO:0000256" key="2">
    <source>
        <dbReference type="ARBA" id="ARBA00022980"/>
    </source>
</evidence>
<keyword evidence="2" id="KW-0689">Ribosomal protein</keyword>
<dbReference type="Proteomes" id="UP001529272">
    <property type="component" value="Unassembled WGS sequence"/>
</dbReference>
<dbReference type="PANTHER" id="PTHR10724:SF7">
    <property type="entry name" value="SMALL RIBOSOMAL SUBUNIT PROTEIN BS1C"/>
    <property type="match status" value="1"/>
</dbReference>
<evidence type="ECO:0000313" key="7">
    <source>
        <dbReference type="Proteomes" id="UP001529272"/>
    </source>
</evidence>
<proteinExistence type="inferred from homology"/>
<sequence>MSRDILADAARRWAHALPGHVLLAAEPSAIPVSAVTVDVLAEQVEEIDAALKYALRAILHGIDSVDDLQLFLGLDEGDTKSVVAGMLHAEFIDYRQPPEGGDRRLSLQALGQEAARNATIRRPKPATIPVVYDRLTNRVTEWRKPSLRRSAQAKSDPGRILMPPATSMPIQLEDLSITAVSTALRANSDAFRILGVSGLTENRNYYYYDAILLVYKDIDSNTLRLGVEVDGVWSEEHTAALEAIGAVQRLGLTAAPVEEPHEPVGHPGKRLTRDEVIALQTSMVDQDQSDPEALSRSAIRWLGVYEHPKRLDDALTNSQRRLLIISPWITQSVVDAQWVSRVEKLARTVDVTIFWGFGDNRKTDPTAIDALHTAAQRSQRLAIVKVDDTHAKVLVGDDFYIKTSFNWLSFRGDPSRKYRQEEGDLVQDQVLADGAYAKYMTDNLAHALEVVGTLPAQYRTGVRPGATTRAARVPPAHHAARPATTTAPAKASPDRTPGKRSSVTSSRTKAALRKLAVGQTLSGPIKNVTDFGAFVDLGDFDGLIHKTRLGKRRVEHPSEVVTVGQTVSVMVVEVDVDRGRVSLALNTL</sequence>
<dbReference type="Pfam" id="PF00575">
    <property type="entry name" value="S1"/>
    <property type="match status" value="1"/>
</dbReference>
<dbReference type="SMART" id="SM00316">
    <property type="entry name" value="S1"/>
    <property type="match status" value="1"/>
</dbReference>
<reference evidence="7" key="2">
    <citation type="submission" date="2023-06" db="EMBL/GenBank/DDBJ databases">
        <title>Itaconate inhibition of nontuberculous mycobacteria.</title>
        <authorList>
            <person name="Spilker T."/>
        </authorList>
    </citation>
    <scope>NUCLEOTIDE SEQUENCE [LARGE SCALE GENOMIC DNA]</scope>
    <source>
        <strain evidence="7">FLAC1071</strain>
    </source>
</reference>
<dbReference type="InterPro" id="IPR050437">
    <property type="entry name" value="Ribos_protein_bS1-like"/>
</dbReference>
<keyword evidence="3" id="KW-0687">Ribonucleoprotein</keyword>
<evidence type="ECO:0000256" key="3">
    <source>
        <dbReference type="ARBA" id="ARBA00023274"/>
    </source>
</evidence>
<comment type="similarity">
    <text evidence="1">Belongs to the bacterial ribosomal protein bS1 family.</text>
</comment>
<dbReference type="PROSITE" id="PS50126">
    <property type="entry name" value="S1"/>
    <property type="match status" value="1"/>
</dbReference>
<feature type="compositionally biased region" description="Low complexity" evidence="4">
    <location>
        <begin position="468"/>
        <end position="489"/>
    </location>
</feature>
<feature type="region of interest" description="Disordered" evidence="4">
    <location>
        <begin position="466"/>
        <end position="507"/>
    </location>
</feature>
<dbReference type="EMBL" id="JASZZX010000013">
    <property type="protein sequence ID" value="MDM3927400.1"/>
    <property type="molecule type" value="Genomic_DNA"/>
</dbReference>
<evidence type="ECO:0000313" key="6">
    <source>
        <dbReference type="EMBL" id="MDM3927400.1"/>
    </source>
</evidence>
<dbReference type="InterPro" id="IPR012340">
    <property type="entry name" value="NA-bd_OB-fold"/>
</dbReference>
<name>A0ABT7P2A8_MYCIT</name>
<dbReference type="PANTHER" id="PTHR10724">
    <property type="entry name" value="30S RIBOSOMAL PROTEIN S1"/>
    <property type="match status" value="1"/>
</dbReference>
<feature type="domain" description="S1 motif" evidence="5">
    <location>
        <begin position="518"/>
        <end position="586"/>
    </location>
</feature>